<reference evidence="1" key="1">
    <citation type="submission" date="2018-05" db="EMBL/GenBank/DDBJ databases">
        <authorList>
            <person name="Lanie J.A."/>
            <person name="Ng W.-L."/>
            <person name="Kazmierczak K.M."/>
            <person name="Andrzejewski T.M."/>
            <person name="Davidsen T.M."/>
            <person name="Wayne K.J."/>
            <person name="Tettelin H."/>
            <person name="Glass J.I."/>
            <person name="Rusch D."/>
            <person name="Podicherti R."/>
            <person name="Tsui H.-C.T."/>
            <person name="Winkler M.E."/>
        </authorList>
    </citation>
    <scope>NUCLEOTIDE SEQUENCE</scope>
</reference>
<feature type="non-terminal residue" evidence="1">
    <location>
        <position position="1"/>
    </location>
</feature>
<proteinExistence type="predicted"/>
<evidence type="ECO:0000313" key="1">
    <source>
        <dbReference type="EMBL" id="SVB04325.1"/>
    </source>
</evidence>
<dbReference type="EMBL" id="UINC01026597">
    <property type="protein sequence ID" value="SVB04325.1"/>
    <property type="molecule type" value="Genomic_DNA"/>
</dbReference>
<dbReference type="AlphaFoldDB" id="A0A382AS19"/>
<organism evidence="1">
    <name type="scientific">marine metagenome</name>
    <dbReference type="NCBI Taxonomy" id="408172"/>
    <lineage>
        <taxon>unclassified sequences</taxon>
        <taxon>metagenomes</taxon>
        <taxon>ecological metagenomes</taxon>
    </lineage>
</organism>
<gene>
    <name evidence="1" type="ORF">METZ01_LOCUS157179</name>
</gene>
<sequence>TLSNPIENDTGRVYLDFEATYDNNASFMAQDSFFLGNIIPRIVFISPMDTIFLPDSGGVKFDTVKATVHDANGLDDIRRVGFFSYHVDDSTFLNEGNIINLYDDGSEVILYEPNFTSGDAAANDGIYSFRVPVFGPGNLDSELETKTGTFLWIFDAVDMANTHSNPDTQTVVVVDTFTVVTP</sequence>
<name>A0A382AS19_9ZZZZ</name>
<protein>
    <submittedName>
        <fullName evidence="1">Uncharacterized protein</fullName>
    </submittedName>
</protein>
<accession>A0A382AS19</accession>